<protein>
    <submittedName>
        <fullName evidence="3">Glycoside hydrolase family 79 protein</fullName>
    </submittedName>
</protein>
<dbReference type="STRING" id="436010.A0A166ART1"/>
<dbReference type="Gene3D" id="3.20.20.80">
    <property type="entry name" value="Glycosidases"/>
    <property type="match status" value="1"/>
</dbReference>
<evidence type="ECO:0000313" key="4">
    <source>
        <dbReference type="Proteomes" id="UP000076532"/>
    </source>
</evidence>
<dbReference type="PANTHER" id="PTHR36183">
    <property type="entry name" value="BETA-GLUCURONIDASE"/>
    <property type="match status" value="1"/>
</dbReference>
<evidence type="ECO:0000313" key="3">
    <source>
        <dbReference type="EMBL" id="KZP11894.1"/>
    </source>
</evidence>
<dbReference type="EMBL" id="KV417655">
    <property type="protein sequence ID" value="KZP11894.1"/>
    <property type="molecule type" value="Genomic_DNA"/>
</dbReference>
<dbReference type="Proteomes" id="UP000076532">
    <property type="component" value="Unassembled WGS sequence"/>
</dbReference>
<feature type="domain" description="Beta-glucuronidase C-terminal" evidence="2">
    <location>
        <begin position="472"/>
        <end position="573"/>
    </location>
</feature>
<dbReference type="SUPFAM" id="SSF51445">
    <property type="entry name" value="(Trans)glycosidases"/>
    <property type="match status" value="1"/>
</dbReference>
<evidence type="ECO:0000259" key="2">
    <source>
        <dbReference type="Pfam" id="PF16862"/>
    </source>
</evidence>
<dbReference type="InterPro" id="IPR017853">
    <property type="entry name" value="GH"/>
</dbReference>
<evidence type="ECO:0000256" key="1">
    <source>
        <dbReference type="SAM" id="SignalP"/>
    </source>
</evidence>
<keyword evidence="1" id="KW-0732">Signal</keyword>
<name>A0A166ART1_9AGAM</name>
<reference evidence="3 4" key="1">
    <citation type="journal article" date="2016" name="Mol. Biol. Evol.">
        <title>Comparative Genomics of Early-Diverging Mushroom-Forming Fungi Provides Insights into the Origins of Lignocellulose Decay Capabilities.</title>
        <authorList>
            <person name="Nagy L.G."/>
            <person name="Riley R."/>
            <person name="Tritt A."/>
            <person name="Adam C."/>
            <person name="Daum C."/>
            <person name="Floudas D."/>
            <person name="Sun H."/>
            <person name="Yadav J.S."/>
            <person name="Pangilinan J."/>
            <person name="Larsson K.H."/>
            <person name="Matsuura K."/>
            <person name="Barry K."/>
            <person name="Labutti K."/>
            <person name="Kuo R."/>
            <person name="Ohm R.A."/>
            <person name="Bhattacharya S.S."/>
            <person name="Shirouzu T."/>
            <person name="Yoshinaga Y."/>
            <person name="Martin F.M."/>
            <person name="Grigoriev I.V."/>
            <person name="Hibbett D.S."/>
        </authorList>
    </citation>
    <scope>NUCLEOTIDE SEQUENCE [LARGE SCALE GENOMIC DNA]</scope>
    <source>
        <strain evidence="3 4">CBS 109695</strain>
    </source>
</reference>
<dbReference type="PANTHER" id="PTHR36183:SF2">
    <property type="entry name" value="BETA-GLUCURONIDASE C-TERMINAL DOMAIN-CONTAINING PROTEIN"/>
    <property type="match status" value="1"/>
</dbReference>
<feature type="chain" id="PRO_5007870788" evidence="1">
    <location>
        <begin position="21"/>
        <end position="667"/>
    </location>
</feature>
<gene>
    <name evidence="3" type="ORF">FIBSPDRAFT_836993</name>
</gene>
<dbReference type="GO" id="GO:0016787">
    <property type="term" value="F:hydrolase activity"/>
    <property type="evidence" value="ECO:0007669"/>
    <property type="project" value="UniProtKB-KW"/>
</dbReference>
<dbReference type="OrthoDB" id="2796951at2759"/>
<organism evidence="3 4">
    <name type="scientific">Athelia psychrophila</name>
    <dbReference type="NCBI Taxonomy" id="1759441"/>
    <lineage>
        <taxon>Eukaryota</taxon>
        <taxon>Fungi</taxon>
        <taxon>Dikarya</taxon>
        <taxon>Basidiomycota</taxon>
        <taxon>Agaricomycotina</taxon>
        <taxon>Agaricomycetes</taxon>
        <taxon>Agaricomycetidae</taxon>
        <taxon>Atheliales</taxon>
        <taxon>Atheliaceae</taxon>
        <taxon>Athelia</taxon>
    </lineage>
</organism>
<proteinExistence type="predicted"/>
<dbReference type="InterPro" id="IPR031728">
    <property type="entry name" value="GlcAase_C"/>
</dbReference>
<keyword evidence="3" id="KW-0378">Hydrolase</keyword>
<dbReference type="AlphaFoldDB" id="A0A166ART1"/>
<accession>A0A166ART1</accession>
<dbReference type="InterPro" id="IPR052974">
    <property type="entry name" value="GH79_Enzymes"/>
</dbReference>
<sequence length="667" mass="68891">MPRPALLLATVLLALGISRTGTHVHASVTVYSQAPFKGSTSTAPVTSASAVPNAYNDPNQLTAPALPSSLPATSFNLQLAANNGSVAGLSIPIPGSFYGFSVEMSVSNQILGKNASLLQVPFLNLMSLLKARGGGVHIRVGGNTQETATMVASLPNGTILEKAAVNTQDTTQTPALLVSPELIYMMANISALISGVKWYLGVPMNDTSNLRLEIAEYGEAILGDNLLGLQVGNEPDLYGAHRFGGRPTTYSPQDYFTEFGQEMTGINADANIPVKKNIVGPSVTGGTWTPDQVFATGYLSAYASNLGFISVENYPDDNCQAIFGGDSAAKDPQTEFPKYLTHGAGAGIVAGFLSASAQARALGLPMLMFETNTASCGGFPGLSDSFGAALWGLDYGLTMAAANFSGALLHVSGASVYYNPFTPPPTNQSSYHSWTVAPIFYSTLIVAEALGPTNTAQVVDLQANYASNYTPAYAIYENGAPARVALFNYMTDPSGANAYTASIQVSGMALSSVQVKYLASPSVAEKYNITWAGQDFGGAFESDGRLQGNLSVSTIQCTNNVCPVRVPAPGFVLVFLTDASFSEVNPAESAVPTFSTTTSKAGKATLSVNPSVLATSNGHGGPGGKLKLGSTSLEKNAACGRGAGRGGVSVLVAAAVGVGAAVVGRRI</sequence>
<dbReference type="Pfam" id="PF16862">
    <property type="entry name" value="Glyco_hydro_79C"/>
    <property type="match status" value="1"/>
</dbReference>
<feature type="signal peptide" evidence="1">
    <location>
        <begin position="1"/>
        <end position="20"/>
    </location>
</feature>
<keyword evidence="4" id="KW-1185">Reference proteome</keyword>